<organism evidence="2 3">
    <name type="scientific">Scleroderma citrinum Foug A</name>
    <dbReference type="NCBI Taxonomy" id="1036808"/>
    <lineage>
        <taxon>Eukaryota</taxon>
        <taxon>Fungi</taxon>
        <taxon>Dikarya</taxon>
        <taxon>Basidiomycota</taxon>
        <taxon>Agaricomycotina</taxon>
        <taxon>Agaricomycetes</taxon>
        <taxon>Agaricomycetidae</taxon>
        <taxon>Boletales</taxon>
        <taxon>Sclerodermatineae</taxon>
        <taxon>Sclerodermataceae</taxon>
        <taxon>Scleroderma</taxon>
    </lineage>
</organism>
<proteinExistence type="predicted"/>
<feature type="compositionally biased region" description="Polar residues" evidence="1">
    <location>
        <begin position="97"/>
        <end position="118"/>
    </location>
</feature>
<accession>A0A0C3D196</accession>
<sequence length="280" mass="31589">MSRDVQPASGKVNQFFRMSRDIQTASGQVDQLFRLSKHFQTSRECFRQVEGKWISSLDCPNTFRQTENRQMVEGGLVSSLEHPNMDRQAENRKLVNFSDSPDTFSQAKGQLTAQSRHFQTGRGEVGSPLDCSDTARQLKGQRGGAPGLCTVQKPPDRQRDSSSQAEVRQKRSAPDLSTVQRPPDRQTGNSSSQAEGQTRYFQSGRGEVHQRVSLLFRDLQTGRQKKPPDRQMTLPDRQKGSAPDLFTGQRLPSRQVNTSSWVESKLVSFLEYPNTDRQAE</sequence>
<evidence type="ECO:0000256" key="1">
    <source>
        <dbReference type="SAM" id="MobiDB-lite"/>
    </source>
</evidence>
<name>A0A0C3D196_9AGAM</name>
<feature type="non-terminal residue" evidence="2">
    <location>
        <position position="280"/>
    </location>
</feature>
<feature type="compositionally biased region" description="Polar residues" evidence="1">
    <location>
        <begin position="175"/>
        <end position="201"/>
    </location>
</feature>
<dbReference type="AlphaFoldDB" id="A0A0C3D196"/>
<protein>
    <submittedName>
        <fullName evidence="2">Uncharacterized protein</fullName>
    </submittedName>
</protein>
<dbReference type="EMBL" id="KN822641">
    <property type="protein sequence ID" value="KIM50174.1"/>
    <property type="molecule type" value="Genomic_DNA"/>
</dbReference>
<feature type="region of interest" description="Disordered" evidence="1">
    <location>
        <begin position="97"/>
        <end position="258"/>
    </location>
</feature>
<gene>
    <name evidence="2" type="ORF">SCLCIDRAFT_12378</name>
</gene>
<dbReference type="Proteomes" id="UP000053989">
    <property type="component" value="Unassembled WGS sequence"/>
</dbReference>
<evidence type="ECO:0000313" key="3">
    <source>
        <dbReference type="Proteomes" id="UP000053989"/>
    </source>
</evidence>
<evidence type="ECO:0000313" key="2">
    <source>
        <dbReference type="EMBL" id="KIM50174.1"/>
    </source>
</evidence>
<reference evidence="3" key="2">
    <citation type="submission" date="2015-01" db="EMBL/GenBank/DDBJ databases">
        <title>Evolutionary Origins and Diversification of the Mycorrhizal Mutualists.</title>
        <authorList>
            <consortium name="DOE Joint Genome Institute"/>
            <consortium name="Mycorrhizal Genomics Consortium"/>
            <person name="Kohler A."/>
            <person name="Kuo A."/>
            <person name="Nagy L.G."/>
            <person name="Floudas D."/>
            <person name="Copeland A."/>
            <person name="Barry K.W."/>
            <person name="Cichocki N."/>
            <person name="Veneault-Fourrey C."/>
            <person name="LaButti K."/>
            <person name="Lindquist E.A."/>
            <person name="Lipzen A."/>
            <person name="Lundell T."/>
            <person name="Morin E."/>
            <person name="Murat C."/>
            <person name="Riley R."/>
            <person name="Ohm R."/>
            <person name="Sun H."/>
            <person name="Tunlid A."/>
            <person name="Henrissat B."/>
            <person name="Grigoriev I.V."/>
            <person name="Hibbett D.S."/>
            <person name="Martin F."/>
        </authorList>
    </citation>
    <scope>NUCLEOTIDE SEQUENCE [LARGE SCALE GENOMIC DNA]</scope>
    <source>
        <strain evidence="3">Foug A</strain>
    </source>
</reference>
<keyword evidence="3" id="KW-1185">Reference proteome</keyword>
<dbReference type="InParanoid" id="A0A0C3D196"/>
<reference evidence="2 3" key="1">
    <citation type="submission" date="2014-04" db="EMBL/GenBank/DDBJ databases">
        <authorList>
            <consortium name="DOE Joint Genome Institute"/>
            <person name="Kuo A."/>
            <person name="Kohler A."/>
            <person name="Nagy L.G."/>
            <person name="Floudas D."/>
            <person name="Copeland A."/>
            <person name="Barry K.W."/>
            <person name="Cichocki N."/>
            <person name="Veneault-Fourrey C."/>
            <person name="LaButti K."/>
            <person name="Lindquist E.A."/>
            <person name="Lipzen A."/>
            <person name="Lundell T."/>
            <person name="Morin E."/>
            <person name="Murat C."/>
            <person name="Sun H."/>
            <person name="Tunlid A."/>
            <person name="Henrissat B."/>
            <person name="Grigoriev I.V."/>
            <person name="Hibbett D.S."/>
            <person name="Martin F."/>
            <person name="Nordberg H.P."/>
            <person name="Cantor M.N."/>
            <person name="Hua S.X."/>
        </authorList>
    </citation>
    <scope>NUCLEOTIDE SEQUENCE [LARGE SCALE GENOMIC DNA]</scope>
    <source>
        <strain evidence="2 3">Foug A</strain>
    </source>
</reference>
<dbReference type="HOGENOM" id="CLU_995910_0_0_1"/>